<sequence>MMMMMWSVVSFLSSSELVAGFQRACGLFPAPRATHERLCSGSTRIHRRANGTPPCQDSEHAANGRKSDASSSQYEVRNWPLYFLFVGSATLGNEVFYISFLPFIHWNLDPFLCRRLVNMWAVVMYIGQVMKDMLKLPRPSSPPVVKLEQRIEFGMPSTHAMAATAIAFTLLLSAPERVKFQFEVGLVVAVVLSALVSLSRLYTGMHSALVVMYIGQVMKDMLKLPRPSSPPVVKLEQRIEFGMPSTHAMAATAIAFTLLLSAPERVKFQFEVGLVVAVVLSALVSLSRLYTGMHSALDVICGTLISALILVVSYPHWDSLDFFQLNSPLSPAITLVLPLILCYKYPELDHYSATRGDTTIILGASAGCSVGYWINQRLGVTFEPSGPFPVTLPPMTLVIFTLGVVRFFVGILILVLTRQAVKWIALRLLCLHYGVALNDVSAHRRKEIEVPLKFSTYSAIGLVNSVVDVICGTLISALILVVSYPHWDSLDFFQLNSPLSPAITLVLPLILCYKYPELDHYSATRGDTTIILGASAGCSVGYWINQRLGVTFEPSGPFPVTLPPMTLVIFTVGVVRFFVGILILVLTRQAVKWIALRLLCLHYGVALNDVSAHRRKEIEVPLKFSTYSAIGLVNSVVVCRVFTLMGLL</sequence>
<protein>
    <submittedName>
        <fullName evidence="1">Uncharacterized protein</fullName>
    </submittedName>
</protein>
<proteinExistence type="predicted"/>
<keyword evidence="2" id="KW-1185">Reference proteome</keyword>
<dbReference type="Proteomes" id="UP000829447">
    <property type="component" value="Linkage Group LG14"/>
</dbReference>
<evidence type="ECO:0000313" key="1">
    <source>
        <dbReference type="EMBL" id="MCI4385585.1"/>
    </source>
</evidence>
<evidence type="ECO:0000313" key="2">
    <source>
        <dbReference type="Proteomes" id="UP000829447"/>
    </source>
</evidence>
<dbReference type="EMBL" id="CM040467">
    <property type="protein sequence ID" value="MCI4385585.1"/>
    <property type="molecule type" value="Genomic_DNA"/>
</dbReference>
<organism evidence="1 2">
    <name type="scientific">Pangasianodon gigas</name>
    <name type="common">Mekong giant catfish</name>
    <name type="synonym">Pangasius gigas</name>
    <dbReference type="NCBI Taxonomy" id="30993"/>
    <lineage>
        <taxon>Eukaryota</taxon>
        <taxon>Metazoa</taxon>
        <taxon>Chordata</taxon>
        <taxon>Craniata</taxon>
        <taxon>Vertebrata</taxon>
        <taxon>Euteleostomi</taxon>
        <taxon>Actinopterygii</taxon>
        <taxon>Neopterygii</taxon>
        <taxon>Teleostei</taxon>
        <taxon>Ostariophysi</taxon>
        <taxon>Siluriformes</taxon>
        <taxon>Pangasiidae</taxon>
        <taxon>Pangasianodon</taxon>
    </lineage>
</organism>
<accession>A0ACC5X3X8</accession>
<name>A0ACC5X3X8_PANGG</name>
<comment type="caution">
    <text evidence="1">The sequence shown here is derived from an EMBL/GenBank/DDBJ whole genome shotgun (WGS) entry which is preliminary data.</text>
</comment>
<gene>
    <name evidence="1" type="ORF">PGIGA_G00052190</name>
</gene>
<reference evidence="1 2" key="1">
    <citation type="journal article" date="2022" name="bioRxiv">
        <title>An ancient truncated duplication of the anti-Mullerian hormone receptor type 2 gene is a potential conserved master sex determinant in the Pangasiidae catfish family.</title>
        <authorList>
            <person name="Wen M."/>
            <person name="Pan Q."/>
            <person name="Jouanno E."/>
            <person name="Montfort J."/>
            <person name="Zahm M."/>
            <person name="Cabau C."/>
            <person name="Klopp C."/>
            <person name="Iampietro C."/>
            <person name="Roques C."/>
            <person name="Bouchez O."/>
            <person name="Castinel A."/>
            <person name="Donnadieu C."/>
            <person name="Parrinello H."/>
            <person name="Poncet C."/>
            <person name="Belmonte E."/>
            <person name="Gautier V."/>
            <person name="Avarre J.-C."/>
            <person name="Dugue R."/>
            <person name="Gustiano R."/>
            <person name="Ha T.T.T."/>
            <person name="Campet M."/>
            <person name="Sriphairoj K."/>
            <person name="Ribolli J."/>
            <person name="de Almeida F.L."/>
            <person name="Desvignes T."/>
            <person name="Postlethwait J.H."/>
            <person name="Bucao C.F."/>
            <person name="Robinson-Rechavi M."/>
            <person name="Bobe J."/>
            <person name="Herpin A."/>
            <person name="Guiguen Y."/>
        </authorList>
    </citation>
    <scope>NUCLEOTIDE SEQUENCE [LARGE SCALE GENOMIC DNA]</scope>
    <source>
        <strain evidence="1">YG-Dec2019</strain>
    </source>
</reference>